<protein>
    <submittedName>
        <fullName evidence="8">Ribosome biogenesis protein ALB1</fullName>
    </submittedName>
</protein>
<accession>A0A367YKX4</accession>
<evidence type="ECO:0000256" key="1">
    <source>
        <dbReference type="ARBA" id="ARBA00004123"/>
    </source>
</evidence>
<dbReference type="GO" id="GO:0005634">
    <property type="term" value="C:nucleus"/>
    <property type="evidence" value="ECO:0007669"/>
    <property type="project" value="UniProtKB-SubCell"/>
</dbReference>
<feature type="region of interest" description="Disordered" evidence="7">
    <location>
        <begin position="1"/>
        <end position="56"/>
    </location>
</feature>
<dbReference type="InterPro" id="IPR022784">
    <property type="entry name" value="Ribosome_bgen_Alb1"/>
</dbReference>
<evidence type="ECO:0000256" key="6">
    <source>
        <dbReference type="ARBA" id="ARBA00023242"/>
    </source>
</evidence>
<comment type="caution">
    <text evidence="8">The sequence shown here is derived from an EMBL/GenBank/DDBJ whole genome shotgun (WGS) entry which is preliminary data.</text>
</comment>
<reference evidence="8 9" key="1">
    <citation type="submission" date="2018-06" db="EMBL/GenBank/DDBJ databases">
        <title>Whole genome sequencing of Candida tropicalis (genome annotated by CSBL at Korea University).</title>
        <authorList>
            <person name="Ahn J."/>
        </authorList>
    </citation>
    <scope>NUCLEOTIDE SEQUENCE [LARGE SCALE GENOMIC DNA]</scope>
    <source>
        <strain evidence="8 9">ATCC 20962</strain>
    </source>
</reference>
<comment type="subcellular location">
    <subcellularLocation>
        <location evidence="2">Cytoplasm</location>
    </subcellularLocation>
    <subcellularLocation>
        <location evidence="1">Nucleus</location>
    </subcellularLocation>
</comment>
<dbReference type="OrthoDB" id="4086742at2759"/>
<dbReference type="EMBL" id="QLNQ01000020">
    <property type="protein sequence ID" value="RCK65671.1"/>
    <property type="molecule type" value="Genomic_DNA"/>
</dbReference>
<evidence type="ECO:0000256" key="5">
    <source>
        <dbReference type="ARBA" id="ARBA00022517"/>
    </source>
</evidence>
<evidence type="ECO:0000256" key="4">
    <source>
        <dbReference type="ARBA" id="ARBA00022490"/>
    </source>
</evidence>
<dbReference type="GO" id="GO:0005737">
    <property type="term" value="C:cytoplasm"/>
    <property type="evidence" value="ECO:0007669"/>
    <property type="project" value="UniProtKB-SubCell"/>
</dbReference>
<evidence type="ECO:0000256" key="2">
    <source>
        <dbReference type="ARBA" id="ARBA00004496"/>
    </source>
</evidence>
<evidence type="ECO:0000313" key="8">
    <source>
        <dbReference type="EMBL" id="RCK65671.1"/>
    </source>
</evidence>
<name>A0A367YKX4_9ASCO</name>
<dbReference type="AlphaFoldDB" id="A0A367YKX4"/>
<keyword evidence="6" id="KW-0539">Nucleus</keyword>
<proteinExistence type="predicted"/>
<gene>
    <name evidence="8" type="primary">ALB1</name>
    <name evidence="8" type="ORF">Cantr_01336</name>
</gene>
<organism evidence="8 9">
    <name type="scientific">Candida viswanathii</name>
    <dbReference type="NCBI Taxonomy" id="5486"/>
    <lineage>
        <taxon>Eukaryota</taxon>
        <taxon>Fungi</taxon>
        <taxon>Dikarya</taxon>
        <taxon>Ascomycota</taxon>
        <taxon>Saccharomycotina</taxon>
        <taxon>Pichiomycetes</taxon>
        <taxon>Debaryomycetaceae</taxon>
        <taxon>Candida/Lodderomyces clade</taxon>
        <taxon>Candida</taxon>
    </lineage>
</organism>
<dbReference type="STRING" id="5486.A0A367YKX4"/>
<keyword evidence="5" id="KW-0690">Ribosome biogenesis</keyword>
<feature type="compositionally biased region" description="Low complexity" evidence="7">
    <location>
        <begin position="31"/>
        <end position="44"/>
    </location>
</feature>
<dbReference type="Proteomes" id="UP000253472">
    <property type="component" value="Unassembled WGS sequence"/>
</dbReference>
<sequence>MAGRNAINKPKIKMHAHSHAKSLGRKRAARRTTATRSSTSRYASKGSTAPRSTDSQAVALYTGELPAPSSTMTTTTLSNKRAKKIARNQKYMAANNAAASGKDSNESMDVDANLTEEQRQTKLDQVKKALWSVIETHAKSGYPVVADPEGTTLGIQSF</sequence>
<keyword evidence="4" id="KW-0963">Cytoplasm</keyword>
<evidence type="ECO:0000256" key="7">
    <source>
        <dbReference type="SAM" id="MobiDB-lite"/>
    </source>
</evidence>
<keyword evidence="3" id="KW-0813">Transport</keyword>
<feature type="compositionally biased region" description="Polar residues" evidence="7">
    <location>
        <begin position="45"/>
        <end position="56"/>
    </location>
</feature>
<dbReference type="Pfam" id="PF09135">
    <property type="entry name" value="Alb1"/>
    <property type="match status" value="1"/>
</dbReference>
<keyword evidence="9" id="KW-1185">Reference proteome</keyword>
<evidence type="ECO:0000256" key="3">
    <source>
        <dbReference type="ARBA" id="ARBA00022448"/>
    </source>
</evidence>
<dbReference type="GO" id="GO:0042254">
    <property type="term" value="P:ribosome biogenesis"/>
    <property type="evidence" value="ECO:0007669"/>
    <property type="project" value="UniProtKB-KW"/>
</dbReference>
<evidence type="ECO:0000313" key="9">
    <source>
        <dbReference type="Proteomes" id="UP000253472"/>
    </source>
</evidence>
<feature type="compositionally biased region" description="Basic residues" evidence="7">
    <location>
        <begin position="10"/>
        <end position="30"/>
    </location>
</feature>